<dbReference type="GO" id="GO:0006078">
    <property type="term" value="P:(1-&gt;6)-beta-D-glucan biosynthetic process"/>
    <property type="evidence" value="ECO:0007669"/>
    <property type="project" value="InterPro"/>
</dbReference>
<dbReference type="OrthoDB" id="2432613at2759"/>
<dbReference type="InterPro" id="IPR045328">
    <property type="entry name" value="Kre9/Knh1"/>
</dbReference>
<keyword evidence="5" id="KW-1185">Reference proteome</keyword>
<evidence type="ECO:0000256" key="2">
    <source>
        <dbReference type="SAM" id="SignalP"/>
    </source>
</evidence>
<feature type="domain" description="Yeast cell wall synthesis Kre9/Knh1-like N-terminal" evidence="3">
    <location>
        <begin position="45"/>
        <end position="142"/>
    </location>
</feature>
<dbReference type="PANTHER" id="PTHR28154">
    <property type="entry name" value="CELL WALL SYNTHESIS PROTEIN KNH1-RELATED"/>
    <property type="match status" value="1"/>
</dbReference>
<evidence type="ECO:0000313" key="4">
    <source>
        <dbReference type="EMBL" id="KAE9406505.1"/>
    </source>
</evidence>
<proteinExistence type="predicted"/>
<accession>A0A6A4ICN8</accession>
<sequence length="193" mass="20031">MYSLKALALALVVALDAFSAVQATLYVSLDPIFFANLLRDIQVIQPSSGSTCSGGQPCTVQWLDDGTNPLNSDIGVTTCGLYTGDMQLVQSIPAVNVANTQSLTFTPIPDAGPDSSDYYIAFTSQNLTVNGTNFTGYSSFFSLNNMSGSFSSPLASATSTIPIPSTLTDSSASTETGVLVTITVGSVDTSLLP</sequence>
<feature type="signal peptide" evidence="2">
    <location>
        <begin position="1"/>
        <end position="23"/>
    </location>
</feature>
<gene>
    <name evidence="4" type="ORF">BT96DRAFT_810625</name>
</gene>
<dbReference type="PANTHER" id="PTHR28154:SF1">
    <property type="entry name" value="CELL WALL SYNTHESIS PROTEIN KNH1-RELATED"/>
    <property type="match status" value="1"/>
</dbReference>
<keyword evidence="1 2" id="KW-0732">Signal</keyword>
<feature type="chain" id="PRO_5025362817" description="Yeast cell wall synthesis Kre9/Knh1-like N-terminal domain-containing protein" evidence="2">
    <location>
        <begin position="24"/>
        <end position="193"/>
    </location>
</feature>
<evidence type="ECO:0000259" key="3">
    <source>
        <dbReference type="Pfam" id="PF10342"/>
    </source>
</evidence>
<dbReference type="AlphaFoldDB" id="A0A6A4ICN8"/>
<dbReference type="InterPro" id="IPR018466">
    <property type="entry name" value="Kre9/Knh1-like_N"/>
</dbReference>
<protein>
    <recommendedName>
        <fullName evidence="3">Yeast cell wall synthesis Kre9/Knh1-like N-terminal domain-containing protein</fullName>
    </recommendedName>
</protein>
<evidence type="ECO:0000313" key="5">
    <source>
        <dbReference type="Proteomes" id="UP000799118"/>
    </source>
</evidence>
<dbReference type="EMBL" id="ML769401">
    <property type="protein sequence ID" value="KAE9406505.1"/>
    <property type="molecule type" value="Genomic_DNA"/>
</dbReference>
<name>A0A6A4ICN8_9AGAR</name>
<dbReference type="Pfam" id="PF10342">
    <property type="entry name" value="Kre9_KNH"/>
    <property type="match status" value="1"/>
</dbReference>
<reference evidence="4" key="1">
    <citation type="journal article" date="2019" name="Environ. Microbiol.">
        <title>Fungal ecological strategies reflected in gene transcription - a case study of two litter decomposers.</title>
        <authorList>
            <person name="Barbi F."/>
            <person name="Kohler A."/>
            <person name="Barry K."/>
            <person name="Baskaran P."/>
            <person name="Daum C."/>
            <person name="Fauchery L."/>
            <person name="Ihrmark K."/>
            <person name="Kuo A."/>
            <person name="LaButti K."/>
            <person name="Lipzen A."/>
            <person name="Morin E."/>
            <person name="Grigoriev I.V."/>
            <person name="Henrissat B."/>
            <person name="Lindahl B."/>
            <person name="Martin F."/>
        </authorList>
    </citation>
    <scope>NUCLEOTIDE SEQUENCE</scope>
    <source>
        <strain evidence="4">JB14</strain>
    </source>
</reference>
<dbReference type="Proteomes" id="UP000799118">
    <property type="component" value="Unassembled WGS sequence"/>
</dbReference>
<dbReference type="GO" id="GO:0042546">
    <property type="term" value="P:cell wall biogenesis"/>
    <property type="evidence" value="ECO:0007669"/>
    <property type="project" value="InterPro"/>
</dbReference>
<evidence type="ECO:0000256" key="1">
    <source>
        <dbReference type="ARBA" id="ARBA00022729"/>
    </source>
</evidence>
<organism evidence="4 5">
    <name type="scientific">Gymnopus androsaceus JB14</name>
    <dbReference type="NCBI Taxonomy" id="1447944"/>
    <lineage>
        <taxon>Eukaryota</taxon>
        <taxon>Fungi</taxon>
        <taxon>Dikarya</taxon>
        <taxon>Basidiomycota</taxon>
        <taxon>Agaricomycotina</taxon>
        <taxon>Agaricomycetes</taxon>
        <taxon>Agaricomycetidae</taxon>
        <taxon>Agaricales</taxon>
        <taxon>Marasmiineae</taxon>
        <taxon>Omphalotaceae</taxon>
        <taxon>Gymnopus</taxon>
    </lineage>
</organism>